<keyword evidence="1" id="KW-0472">Membrane</keyword>
<keyword evidence="1" id="KW-1133">Transmembrane helix</keyword>
<accession>A0A7T8DV96</accession>
<feature type="transmembrane region" description="Helical" evidence="1">
    <location>
        <begin position="6"/>
        <end position="23"/>
    </location>
</feature>
<name>A0A7T8DV96_PEA</name>
<evidence type="ECO:0000256" key="1">
    <source>
        <dbReference type="SAM" id="Phobius"/>
    </source>
</evidence>
<proteinExistence type="evidence at transcript level"/>
<reference evidence="2" key="1">
    <citation type="journal article" date="2020" name="Mol. Cell">
        <title>Proteome analysis reveals a significant host-specific response in Rhizobium leguminosarum bv viciae endosymbiotic cells.</title>
        <authorList>
            <person name="Duran D."/>
            <person name="Albareda M."/>
            <person name="Marina A."/>
            <person name="Garcia C."/>
            <person name="Ruiz-Argueso T."/>
            <person name="Palacios J."/>
        </authorList>
    </citation>
    <scope>NUCLEOTIDE SEQUENCE</scope>
    <source>
        <tissue evidence="2">Root nodules</tissue>
    </source>
</reference>
<organism evidence="2">
    <name type="scientific">Pisum sativum</name>
    <name type="common">Garden pea</name>
    <name type="synonym">Lathyrus oleraceus</name>
    <dbReference type="NCBI Taxonomy" id="3888"/>
    <lineage>
        <taxon>Eukaryota</taxon>
        <taxon>Viridiplantae</taxon>
        <taxon>Streptophyta</taxon>
        <taxon>Embryophyta</taxon>
        <taxon>Tracheophyta</taxon>
        <taxon>Spermatophyta</taxon>
        <taxon>Magnoliopsida</taxon>
        <taxon>eudicotyledons</taxon>
        <taxon>Gunneridae</taxon>
        <taxon>Pentapetalae</taxon>
        <taxon>rosids</taxon>
        <taxon>fabids</taxon>
        <taxon>Fabales</taxon>
        <taxon>Fabaceae</taxon>
        <taxon>Papilionoideae</taxon>
        <taxon>50 kb inversion clade</taxon>
        <taxon>NPAAA clade</taxon>
        <taxon>Hologalegina</taxon>
        <taxon>IRL clade</taxon>
        <taxon>Fabeae</taxon>
        <taxon>Lathyrus</taxon>
    </lineage>
</organism>
<evidence type="ECO:0000313" key="2">
    <source>
        <dbReference type="EMBL" id="QQO74649.1"/>
    </source>
</evidence>
<sequence length="79" mass="9548">MNVNGNFYLFIYFNFLIYFRHNILSHYSYITLFSFFITAAVKCVEDSDCPKYYCMPLFKPRCSLGWCICVFKNRMNSYN</sequence>
<protein>
    <submittedName>
        <fullName evidence="2">Nodule-specific cysteine-rich peptide G33</fullName>
    </submittedName>
</protein>
<dbReference type="AlphaFoldDB" id="A0A7T8DV96"/>
<dbReference type="EMBL" id="MT371131">
    <property type="protein sequence ID" value="QQO74649.1"/>
    <property type="molecule type" value="mRNA"/>
</dbReference>
<keyword evidence="1" id="KW-0812">Transmembrane</keyword>